<dbReference type="PATRIC" id="fig|1053206.3.peg.433"/>
<proteinExistence type="predicted"/>
<evidence type="ECO:0000313" key="2">
    <source>
        <dbReference type="EMBL" id="EJQ87301.1"/>
    </source>
</evidence>
<dbReference type="EMBL" id="AHEA01000003">
    <property type="protein sequence ID" value="EJQ87301.1"/>
    <property type="molecule type" value="Genomic_DNA"/>
</dbReference>
<sequence>MVPTKLNHYSAIGPYCGTVKEKRVIACVVQGGVGVNVIAWLIVACEIGFWVVITLGLLTRYILKKNKLGLFFLALTPVIDLILLVVTGVDLYRGATATQVHAIAAVYIGISIAFGRSMIEWADIRFQYYVMKQGAKPVKRFGIDYAKHYFKSWGQHVLAFLIGAGILFVLIYLINDSSRTEVLAGFLKVWTLVLGIDLLIAISNFIWPKREKG</sequence>
<reference evidence="2 3" key="1">
    <citation type="submission" date="2012-04" db="EMBL/GenBank/DDBJ databases">
        <title>The Genome Sequence of Bacillus cereus HuA4-10.</title>
        <authorList>
            <consortium name="The Broad Institute Genome Sequencing Platform"/>
            <consortium name="The Broad Institute Genome Sequencing Center for Infectious Disease"/>
            <person name="Feldgarden M."/>
            <person name="Van der Auwera G.A."/>
            <person name="Mahillon J."/>
            <person name="Duprez V."/>
            <person name="Timmery S."/>
            <person name="Mattelet C."/>
            <person name="Dierick K."/>
            <person name="Sun M."/>
            <person name="Yu Z."/>
            <person name="Zhu L."/>
            <person name="Hu X."/>
            <person name="Shank E.B."/>
            <person name="Swiecicka I."/>
            <person name="Hansen B.M."/>
            <person name="Andrup L."/>
            <person name="Young S.K."/>
            <person name="Zeng Q."/>
            <person name="Gargeya S."/>
            <person name="Fitzgerald M."/>
            <person name="Haas B."/>
            <person name="Abouelleil A."/>
            <person name="Alvarado L."/>
            <person name="Arachchi H.M."/>
            <person name="Berlin A."/>
            <person name="Chapman S.B."/>
            <person name="Goldberg J."/>
            <person name="Griggs A."/>
            <person name="Gujja S."/>
            <person name="Hansen M."/>
            <person name="Howarth C."/>
            <person name="Imamovic A."/>
            <person name="Larimer J."/>
            <person name="McCowen C."/>
            <person name="Montmayeur A."/>
            <person name="Murphy C."/>
            <person name="Neiman D."/>
            <person name="Pearson M."/>
            <person name="Priest M."/>
            <person name="Roberts A."/>
            <person name="Saif S."/>
            <person name="Shea T."/>
            <person name="Sisk P."/>
            <person name="Sykes S."/>
            <person name="Wortman J."/>
            <person name="Nusbaum C."/>
            <person name="Birren B."/>
        </authorList>
    </citation>
    <scope>NUCLEOTIDE SEQUENCE [LARGE SCALE GENOMIC DNA]</scope>
    <source>
        <strain evidence="2 3">HuA4-10</strain>
    </source>
</reference>
<gene>
    <name evidence="2" type="ORF">IGC_00424</name>
</gene>
<dbReference type="Proteomes" id="UP000006977">
    <property type="component" value="Unassembled WGS sequence"/>
</dbReference>
<feature type="transmembrane region" description="Helical" evidence="1">
    <location>
        <begin position="70"/>
        <end position="89"/>
    </location>
</feature>
<keyword evidence="1" id="KW-0472">Membrane</keyword>
<dbReference type="HOGENOM" id="CLU_117532_0_0_9"/>
<accession>J8DRD2</accession>
<comment type="caution">
    <text evidence="2">The sequence shown here is derived from an EMBL/GenBank/DDBJ whole genome shotgun (WGS) entry which is preliminary data.</text>
</comment>
<feature type="transmembrane region" description="Helical" evidence="1">
    <location>
        <begin position="157"/>
        <end position="174"/>
    </location>
</feature>
<dbReference type="AlphaFoldDB" id="J8DRD2"/>
<keyword evidence="1" id="KW-1133">Transmembrane helix</keyword>
<evidence type="ECO:0000256" key="1">
    <source>
        <dbReference type="SAM" id="Phobius"/>
    </source>
</evidence>
<name>J8DRD2_BACCE</name>
<feature type="transmembrane region" description="Helical" evidence="1">
    <location>
        <begin position="101"/>
        <end position="119"/>
    </location>
</feature>
<evidence type="ECO:0000313" key="3">
    <source>
        <dbReference type="Proteomes" id="UP000006977"/>
    </source>
</evidence>
<organism evidence="2 3">
    <name type="scientific">Bacillus cereus HuA4-10</name>
    <dbReference type="NCBI Taxonomy" id="1053206"/>
    <lineage>
        <taxon>Bacteria</taxon>
        <taxon>Bacillati</taxon>
        <taxon>Bacillota</taxon>
        <taxon>Bacilli</taxon>
        <taxon>Bacillales</taxon>
        <taxon>Bacillaceae</taxon>
        <taxon>Bacillus</taxon>
        <taxon>Bacillus cereus group</taxon>
    </lineage>
</organism>
<keyword evidence="1" id="KW-0812">Transmembrane</keyword>
<feature type="transmembrane region" description="Helical" evidence="1">
    <location>
        <begin position="186"/>
        <end position="207"/>
    </location>
</feature>
<feature type="transmembrane region" description="Helical" evidence="1">
    <location>
        <begin position="38"/>
        <end position="58"/>
    </location>
</feature>
<protein>
    <submittedName>
        <fullName evidence="2">Uncharacterized protein</fullName>
    </submittedName>
</protein>